<evidence type="ECO:0000256" key="1">
    <source>
        <dbReference type="ARBA" id="ARBA00023125"/>
    </source>
</evidence>
<gene>
    <name evidence="5" type="ORF">ENL47_00425</name>
    <name evidence="4" type="ORF">ENM84_03705</name>
</gene>
<evidence type="ECO:0000256" key="2">
    <source>
        <dbReference type="SAM" id="MobiDB-lite"/>
    </source>
</evidence>
<dbReference type="Pfam" id="PF21473">
    <property type="entry name" value="OB_Ssb-like"/>
    <property type="match status" value="1"/>
</dbReference>
<dbReference type="AlphaFoldDB" id="A0A7C5TKW6"/>
<feature type="compositionally biased region" description="Basic residues" evidence="2">
    <location>
        <begin position="124"/>
        <end position="144"/>
    </location>
</feature>
<dbReference type="GO" id="GO:0003677">
    <property type="term" value="F:DNA binding"/>
    <property type="evidence" value="ECO:0007669"/>
    <property type="project" value="UniProtKB-KW"/>
</dbReference>
<dbReference type="EMBL" id="DRZI01000157">
    <property type="protein sequence ID" value="HHP81750.1"/>
    <property type="molecule type" value="Genomic_DNA"/>
</dbReference>
<reference evidence="4" key="1">
    <citation type="journal article" date="2020" name="mSystems">
        <title>Genome- and Community-Level Interaction Insights into Carbon Utilization and Element Cycling Functions of Hydrothermarchaeota in Hydrothermal Sediment.</title>
        <authorList>
            <person name="Zhou Z."/>
            <person name="Liu Y."/>
            <person name="Xu W."/>
            <person name="Pan J."/>
            <person name="Luo Z.H."/>
            <person name="Li M."/>
        </authorList>
    </citation>
    <scope>NUCLEOTIDE SEQUENCE [LARGE SCALE GENOMIC DNA]</scope>
    <source>
        <strain evidence="5">SpSt-1</strain>
        <strain evidence="4">SpSt-1121</strain>
    </source>
</reference>
<feature type="region of interest" description="Disordered" evidence="2">
    <location>
        <begin position="90"/>
        <end position="144"/>
    </location>
</feature>
<name>A0A7C5TKW6_9CREN</name>
<organism evidence="4">
    <name type="scientific">Ignisphaera aggregans</name>
    <dbReference type="NCBI Taxonomy" id="334771"/>
    <lineage>
        <taxon>Archaea</taxon>
        <taxon>Thermoproteota</taxon>
        <taxon>Thermoprotei</taxon>
        <taxon>Desulfurococcales</taxon>
        <taxon>Desulfurococcaceae</taxon>
        <taxon>Ignisphaera</taxon>
    </lineage>
</organism>
<keyword evidence="1 4" id="KW-0238">DNA-binding</keyword>
<dbReference type="InterPro" id="IPR048970">
    <property type="entry name" value="OB_Ssb-like"/>
</dbReference>
<dbReference type="InterPro" id="IPR051231">
    <property type="entry name" value="SOSS-B"/>
</dbReference>
<proteinExistence type="predicted"/>
<evidence type="ECO:0000313" key="5">
    <source>
        <dbReference type="EMBL" id="HHR95316.1"/>
    </source>
</evidence>
<dbReference type="NCBIfam" id="NF005050">
    <property type="entry name" value="PRK06461.1-4"/>
    <property type="match status" value="1"/>
</dbReference>
<accession>A0A7C5TKW6</accession>
<protein>
    <submittedName>
        <fullName evidence="4">Single-stranded DNA-binding protein</fullName>
    </submittedName>
</protein>
<dbReference type="EMBL" id="DRUB01000010">
    <property type="protein sequence ID" value="HHR95316.1"/>
    <property type="molecule type" value="Genomic_DNA"/>
</dbReference>
<dbReference type="InterPro" id="IPR012340">
    <property type="entry name" value="NA-bd_OB-fold"/>
</dbReference>
<dbReference type="CDD" id="cd04491">
    <property type="entry name" value="SoSSB_OBF"/>
    <property type="match status" value="1"/>
</dbReference>
<dbReference type="GO" id="GO:0010212">
    <property type="term" value="P:response to ionizing radiation"/>
    <property type="evidence" value="ECO:0007669"/>
    <property type="project" value="TreeGrafter"/>
</dbReference>
<dbReference type="SUPFAM" id="SSF50249">
    <property type="entry name" value="Nucleic acid-binding proteins"/>
    <property type="match status" value="1"/>
</dbReference>
<comment type="caution">
    <text evidence="4">The sequence shown here is derived from an EMBL/GenBank/DDBJ whole genome shotgun (WGS) entry which is preliminary data.</text>
</comment>
<evidence type="ECO:0000313" key="4">
    <source>
        <dbReference type="EMBL" id="HHP81750.1"/>
    </source>
</evidence>
<dbReference type="PANTHER" id="PTHR13356">
    <property type="entry name" value="OB FOLD NUCLEIC ACID BINDING PROTEIN-RELATED"/>
    <property type="match status" value="1"/>
</dbReference>
<feature type="domain" description="Single-stranded DNA binding protein Ssb-like OB fold" evidence="3">
    <location>
        <begin position="11"/>
        <end position="97"/>
    </location>
</feature>
<sequence>MSESVTKVKDLKPGMENINTAVRILESYGVRTIDTKAGTRTLGEYMVGDDTGKVKLVVWGSKAASLNVGEVIELKNAWVTVFKGEVQLNAGKNSNIEKLPEDAVPSAENIPDETPRAEGGGRPPSRRPRSGRFGGRGRGRGGYR</sequence>
<dbReference type="PANTHER" id="PTHR13356:SF0">
    <property type="entry name" value="SOSS COMPLEX SUBUNIT B HOMOLOG"/>
    <property type="match status" value="1"/>
</dbReference>
<dbReference type="GO" id="GO:0000724">
    <property type="term" value="P:double-strand break repair via homologous recombination"/>
    <property type="evidence" value="ECO:0007669"/>
    <property type="project" value="TreeGrafter"/>
</dbReference>
<dbReference type="Gene3D" id="2.40.50.140">
    <property type="entry name" value="Nucleic acid-binding proteins"/>
    <property type="match status" value="1"/>
</dbReference>
<evidence type="ECO:0000259" key="3">
    <source>
        <dbReference type="Pfam" id="PF21473"/>
    </source>
</evidence>